<accession>A0A9P9AG02</accession>
<sequence length="284" mass="30481">MEMDDESDEDYNEDGEEEEEEEEEGDDDEMPLLHQTGADIPPSFLHDTVPSTRGKAPVTRGVAPVTKPIPRAASISSSSGGSDIPHVLPSYRRGTSGSSSQATVENTASLKRGFPVGGGSVLKRPRISNIADGVITSRLNEQQSSAVLQSRRRSDATRPMGFSDEQEPHITNIESDVTTPGSIATPTFNTGAHVSRVDPNQSAQSGHDPYALPEHLTHAEDGRPYISMPGIDPSIKTKGALFPTGYQLRLDQQAPFVCAVRSCQTLLPTLKGLGSHFIVCLHPS</sequence>
<organism evidence="2 3">
    <name type="scientific">Plectosphaerella plurivora</name>
    <dbReference type="NCBI Taxonomy" id="936078"/>
    <lineage>
        <taxon>Eukaryota</taxon>
        <taxon>Fungi</taxon>
        <taxon>Dikarya</taxon>
        <taxon>Ascomycota</taxon>
        <taxon>Pezizomycotina</taxon>
        <taxon>Sordariomycetes</taxon>
        <taxon>Hypocreomycetidae</taxon>
        <taxon>Glomerellales</taxon>
        <taxon>Plectosphaerellaceae</taxon>
        <taxon>Plectosphaerella</taxon>
    </lineage>
</organism>
<proteinExistence type="predicted"/>
<dbReference type="AlphaFoldDB" id="A0A9P9AG02"/>
<gene>
    <name evidence="2" type="ORF">F5X68DRAFT_188196</name>
</gene>
<comment type="caution">
    <text evidence="2">The sequence shown here is derived from an EMBL/GenBank/DDBJ whole genome shotgun (WGS) entry which is preliminary data.</text>
</comment>
<protein>
    <submittedName>
        <fullName evidence="2">Uncharacterized protein</fullName>
    </submittedName>
</protein>
<reference evidence="2" key="1">
    <citation type="journal article" date="2021" name="Nat. Commun.">
        <title>Genetic determinants of endophytism in the Arabidopsis root mycobiome.</title>
        <authorList>
            <person name="Mesny F."/>
            <person name="Miyauchi S."/>
            <person name="Thiergart T."/>
            <person name="Pickel B."/>
            <person name="Atanasova L."/>
            <person name="Karlsson M."/>
            <person name="Huettel B."/>
            <person name="Barry K.W."/>
            <person name="Haridas S."/>
            <person name="Chen C."/>
            <person name="Bauer D."/>
            <person name="Andreopoulos W."/>
            <person name="Pangilinan J."/>
            <person name="LaButti K."/>
            <person name="Riley R."/>
            <person name="Lipzen A."/>
            <person name="Clum A."/>
            <person name="Drula E."/>
            <person name="Henrissat B."/>
            <person name="Kohler A."/>
            <person name="Grigoriev I.V."/>
            <person name="Martin F.M."/>
            <person name="Hacquard S."/>
        </authorList>
    </citation>
    <scope>NUCLEOTIDE SEQUENCE</scope>
    <source>
        <strain evidence="2">MPI-SDFR-AT-0117</strain>
    </source>
</reference>
<name>A0A9P9AG02_9PEZI</name>
<feature type="region of interest" description="Disordered" evidence="1">
    <location>
        <begin position="142"/>
        <end position="166"/>
    </location>
</feature>
<feature type="region of interest" description="Disordered" evidence="1">
    <location>
        <begin position="1"/>
        <end position="106"/>
    </location>
</feature>
<evidence type="ECO:0000313" key="2">
    <source>
        <dbReference type="EMBL" id="KAH6692536.1"/>
    </source>
</evidence>
<dbReference type="EMBL" id="JAGSXJ010000004">
    <property type="protein sequence ID" value="KAH6692536.1"/>
    <property type="molecule type" value="Genomic_DNA"/>
</dbReference>
<evidence type="ECO:0000256" key="1">
    <source>
        <dbReference type="SAM" id="MobiDB-lite"/>
    </source>
</evidence>
<keyword evidence="3" id="KW-1185">Reference proteome</keyword>
<feature type="compositionally biased region" description="Polar residues" evidence="1">
    <location>
        <begin position="93"/>
        <end position="106"/>
    </location>
</feature>
<evidence type="ECO:0000313" key="3">
    <source>
        <dbReference type="Proteomes" id="UP000770015"/>
    </source>
</evidence>
<dbReference type="Proteomes" id="UP000770015">
    <property type="component" value="Unassembled WGS sequence"/>
</dbReference>
<dbReference type="OrthoDB" id="3545073at2759"/>
<feature type="compositionally biased region" description="Acidic residues" evidence="1">
    <location>
        <begin position="1"/>
        <end position="30"/>
    </location>
</feature>